<dbReference type="Pfam" id="PF01844">
    <property type="entry name" value="HNH"/>
    <property type="match status" value="1"/>
</dbReference>
<evidence type="ECO:0000256" key="1">
    <source>
        <dbReference type="ARBA" id="ARBA00023450"/>
    </source>
</evidence>
<keyword evidence="5" id="KW-1185">Reference proteome</keyword>
<dbReference type="InterPro" id="IPR003870">
    <property type="entry name" value="DUF222"/>
</dbReference>
<dbReference type="Pfam" id="PF02720">
    <property type="entry name" value="DUF222"/>
    <property type="match status" value="1"/>
</dbReference>
<accession>A0ABN3UV18</accession>
<dbReference type="Proteomes" id="UP001501326">
    <property type="component" value="Unassembled WGS sequence"/>
</dbReference>
<evidence type="ECO:0000259" key="3">
    <source>
        <dbReference type="SMART" id="SM00507"/>
    </source>
</evidence>
<proteinExistence type="inferred from homology"/>
<protein>
    <recommendedName>
        <fullName evidence="3">HNH nuclease domain-containing protein</fullName>
    </recommendedName>
</protein>
<dbReference type="SMART" id="SM00507">
    <property type="entry name" value="HNHc"/>
    <property type="match status" value="1"/>
</dbReference>
<reference evidence="4 5" key="1">
    <citation type="journal article" date="2019" name="Int. J. Syst. Evol. Microbiol.">
        <title>The Global Catalogue of Microorganisms (GCM) 10K type strain sequencing project: providing services to taxonomists for standard genome sequencing and annotation.</title>
        <authorList>
            <consortium name="The Broad Institute Genomics Platform"/>
            <consortium name="The Broad Institute Genome Sequencing Center for Infectious Disease"/>
            <person name="Wu L."/>
            <person name="Ma J."/>
        </authorList>
    </citation>
    <scope>NUCLEOTIDE SEQUENCE [LARGE SCALE GENOMIC DNA]</scope>
    <source>
        <strain evidence="4 5">JCM 16378</strain>
    </source>
</reference>
<evidence type="ECO:0000256" key="2">
    <source>
        <dbReference type="SAM" id="MobiDB-lite"/>
    </source>
</evidence>
<comment type="similarity">
    <text evidence="1">Belongs to the Rv1128c/1148c/1588c/1702c/1945/3466 family.</text>
</comment>
<sequence length="462" mass="49315">MLAQADLERVALLDDAGVADALRVLADVRAAVSAQLVVVLAEAKRRSLGAGQGCGPVDWARAVAPSLPTRDLLEADVVAGVVALSSSVAAPDRRLVEVVEAVAGATSPDPGVREQALSVTKAAQVCRFHRGIRGLAEPGWLAESTAGLLGGARGDRGWDEKTLATGLRRTADLARSEGSVERDAQVRREHRSLVKGPGPVGMWRYTLMLDEEGAAVVDAAVDALAKPRRDEDTGELDVRSPAARRADALLDLVVRAVSAPEGVPRQAKTSLVVTVPLEVLAQRCRGAGMTLQGQDLGAGVVRRLACDAQVVPVVLGTAGEVLDQGMARRLFDRAQIRGLWLRDGGCTFPGCSKPAAWSDAHHLVHWADGGPTDLGNAALLCRAHHTVVHTYRYAGRVRHEPGSKPRVEWDLTIGSYDQALTDQRHQQERHVGDQPRERGQDRARGHGRQRRRSLPSSLPATG</sequence>
<organism evidence="4 5">
    <name type="scientific">Pedococcus aerophilus</name>
    <dbReference type="NCBI Taxonomy" id="436356"/>
    <lineage>
        <taxon>Bacteria</taxon>
        <taxon>Bacillati</taxon>
        <taxon>Actinomycetota</taxon>
        <taxon>Actinomycetes</taxon>
        <taxon>Micrococcales</taxon>
        <taxon>Intrasporangiaceae</taxon>
        <taxon>Pedococcus</taxon>
    </lineage>
</organism>
<gene>
    <name evidence="4" type="ORF">GCM10009867_32120</name>
</gene>
<dbReference type="InterPro" id="IPR003615">
    <property type="entry name" value="HNH_nuc"/>
</dbReference>
<dbReference type="CDD" id="cd00085">
    <property type="entry name" value="HNHc"/>
    <property type="match status" value="1"/>
</dbReference>
<feature type="region of interest" description="Disordered" evidence="2">
    <location>
        <begin position="419"/>
        <end position="462"/>
    </location>
</feature>
<evidence type="ECO:0000313" key="4">
    <source>
        <dbReference type="EMBL" id="GAA2738857.1"/>
    </source>
</evidence>
<dbReference type="EMBL" id="BAAARN010000004">
    <property type="protein sequence ID" value="GAA2738857.1"/>
    <property type="molecule type" value="Genomic_DNA"/>
</dbReference>
<evidence type="ECO:0000313" key="5">
    <source>
        <dbReference type="Proteomes" id="UP001501326"/>
    </source>
</evidence>
<dbReference type="InterPro" id="IPR002711">
    <property type="entry name" value="HNH"/>
</dbReference>
<comment type="caution">
    <text evidence="4">The sequence shown here is derived from an EMBL/GenBank/DDBJ whole genome shotgun (WGS) entry which is preliminary data.</text>
</comment>
<feature type="domain" description="HNH nuclease" evidence="3">
    <location>
        <begin position="334"/>
        <end position="386"/>
    </location>
</feature>
<name>A0ABN3UV18_9MICO</name>
<feature type="compositionally biased region" description="Basic and acidic residues" evidence="2">
    <location>
        <begin position="422"/>
        <end position="444"/>
    </location>
</feature>